<dbReference type="Proteomes" id="UP001369815">
    <property type="component" value="Unassembled WGS sequence"/>
</dbReference>
<proteinExistence type="predicted"/>
<dbReference type="AlphaFoldDB" id="A0AAX6MSY2"/>
<gene>
    <name evidence="1" type="ORF">Daesc_003372</name>
</gene>
<comment type="caution">
    <text evidence="1">The sequence shown here is derived from an EMBL/GenBank/DDBJ whole genome shotgun (WGS) entry which is preliminary data.</text>
</comment>
<accession>A0AAX6MSY2</accession>
<dbReference type="EMBL" id="JBANMG010000003">
    <property type="protein sequence ID" value="KAK6955729.1"/>
    <property type="molecule type" value="Genomic_DNA"/>
</dbReference>
<name>A0AAX6MSY2_9PEZI</name>
<organism evidence="1 2">
    <name type="scientific">Daldinia eschscholtzii</name>
    <dbReference type="NCBI Taxonomy" id="292717"/>
    <lineage>
        <taxon>Eukaryota</taxon>
        <taxon>Fungi</taxon>
        <taxon>Dikarya</taxon>
        <taxon>Ascomycota</taxon>
        <taxon>Pezizomycotina</taxon>
        <taxon>Sordariomycetes</taxon>
        <taxon>Xylariomycetidae</taxon>
        <taxon>Xylariales</taxon>
        <taxon>Hypoxylaceae</taxon>
        <taxon>Daldinia</taxon>
    </lineage>
</organism>
<evidence type="ECO:0000313" key="2">
    <source>
        <dbReference type="Proteomes" id="UP001369815"/>
    </source>
</evidence>
<sequence length="59" mass="6519">MYALKWVLCSLTQMPLEDLVEAILSQKQRLDFQGSMEALSECGRHVPITPAVDESGGEP</sequence>
<evidence type="ECO:0000313" key="1">
    <source>
        <dbReference type="EMBL" id="KAK6955729.1"/>
    </source>
</evidence>
<keyword evidence="2" id="KW-1185">Reference proteome</keyword>
<protein>
    <submittedName>
        <fullName evidence="1">Uncharacterized protein</fullName>
    </submittedName>
</protein>
<reference evidence="1 2" key="1">
    <citation type="journal article" date="2024" name="Front Chem Biol">
        <title>Unveiling the potential of Daldinia eschscholtzii MFLUCC 19-0629 through bioactivity and bioinformatics studies for enhanced sustainable agriculture production.</title>
        <authorList>
            <person name="Brooks S."/>
            <person name="Weaver J.A."/>
            <person name="Klomchit A."/>
            <person name="Alharthi S.A."/>
            <person name="Onlamun T."/>
            <person name="Nurani R."/>
            <person name="Vong T.K."/>
            <person name="Alberti F."/>
            <person name="Greco C."/>
        </authorList>
    </citation>
    <scope>NUCLEOTIDE SEQUENCE [LARGE SCALE GENOMIC DNA]</scope>
    <source>
        <strain evidence="1">MFLUCC 19-0629</strain>
    </source>
</reference>